<gene>
    <name evidence="1" type="ORF">ERS013165_03188</name>
</gene>
<accession>A0A655RR04</accession>
<evidence type="ECO:0000313" key="2">
    <source>
        <dbReference type="Proteomes" id="UP000044806"/>
    </source>
</evidence>
<sequence>MELITQDKLQELVRQLAIFSAFDFGGHFHLQVMPLAEIRCGKTCIIFCNQMIGRRCGVREHQIRLSTEKHRVSF</sequence>
<dbReference type="EMBL" id="CWOW01000020">
    <property type="protein sequence ID" value="CSB04686.1"/>
    <property type="molecule type" value="Genomic_DNA"/>
</dbReference>
<reference evidence="1 2" key="1">
    <citation type="submission" date="2015-07" db="EMBL/GenBank/DDBJ databases">
        <authorList>
            <consortium name="Pathogen Informatics"/>
        </authorList>
    </citation>
    <scope>NUCLEOTIDE SEQUENCE [LARGE SCALE GENOMIC DNA]</scope>
    <source>
        <strain evidence="1 2">A51</strain>
    </source>
</reference>
<evidence type="ECO:0000313" key="1">
    <source>
        <dbReference type="EMBL" id="CSB04686.1"/>
    </source>
</evidence>
<name>A0A655RR04_VIBCL</name>
<proteinExistence type="predicted"/>
<dbReference type="AlphaFoldDB" id="A0A655RR04"/>
<organism evidence="1 2">
    <name type="scientific">Vibrio cholerae</name>
    <dbReference type="NCBI Taxonomy" id="666"/>
    <lineage>
        <taxon>Bacteria</taxon>
        <taxon>Pseudomonadati</taxon>
        <taxon>Pseudomonadota</taxon>
        <taxon>Gammaproteobacteria</taxon>
        <taxon>Vibrionales</taxon>
        <taxon>Vibrionaceae</taxon>
        <taxon>Vibrio</taxon>
    </lineage>
</organism>
<protein>
    <submittedName>
        <fullName evidence="1">Uncharacterized protein</fullName>
    </submittedName>
</protein>
<dbReference type="Proteomes" id="UP000044806">
    <property type="component" value="Unassembled WGS sequence"/>
</dbReference>